<protein>
    <recommendedName>
        <fullName evidence="3">DUF6542 domain-containing protein</fullName>
    </recommendedName>
</protein>
<evidence type="ECO:0000313" key="5">
    <source>
        <dbReference type="Proteomes" id="UP001501183"/>
    </source>
</evidence>
<feature type="transmembrane region" description="Helical" evidence="2">
    <location>
        <begin position="12"/>
        <end position="36"/>
    </location>
</feature>
<feature type="transmembrane region" description="Helical" evidence="2">
    <location>
        <begin position="111"/>
        <end position="131"/>
    </location>
</feature>
<comment type="caution">
    <text evidence="4">The sequence shown here is derived from an EMBL/GenBank/DDBJ whole genome shotgun (WGS) entry which is preliminary data.</text>
</comment>
<organism evidence="4 5">
    <name type="scientific">Rhodococcus olei</name>
    <dbReference type="NCBI Taxonomy" id="2161675"/>
    <lineage>
        <taxon>Bacteria</taxon>
        <taxon>Bacillati</taxon>
        <taxon>Actinomycetota</taxon>
        <taxon>Actinomycetes</taxon>
        <taxon>Mycobacteriales</taxon>
        <taxon>Nocardiaceae</taxon>
        <taxon>Rhodococcus</taxon>
    </lineage>
</organism>
<dbReference type="Pfam" id="PF20177">
    <property type="entry name" value="DUF6542"/>
    <property type="match status" value="1"/>
</dbReference>
<feature type="compositionally biased region" description="Basic and acidic residues" evidence="1">
    <location>
        <begin position="219"/>
        <end position="232"/>
    </location>
</feature>
<feature type="compositionally biased region" description="Basic and acidic residues" evidence="1">
    <location>
        <begin position="337"/>
        <end position="353"/>
    </location>
</feature>
<sequence length="353" mass="38260">MPLAQRSAVPTIPGVPAWGAVAIAAAATFLGFVIDAVRGSELTSAFAVFYFLGCVAAVLAVRNRAVFTAMVQPPLLLVIAVPLAYQQFSSGSGGGLKDLLLNVAIPLVNRFPLMLTTTLVVVALGAGRMYIRRQAAGVIARPARRSDTRRRTDAGSRSDSGTDAAAGSDEPVSPSEPERTRRPERPVRRAAAHPADTPHSRPAHAPANFATGRYPVSGSHDEPAAERTESFDRPQPAPRSRPQDRYPADERRRGDQRPPREAGDLYGVAERHGAAASHARPVHDPRDALDHTQVHQYDPAPRHTGPAYTGGQPASRTSRHEYRADSEVPMHPVPRVRYRDRGEAPQDPPHRYR</sequence>
<name>A0ABP8PKS4_9NOCA</name>
<feature type="compositionally biased region" description="Basic and acidic residues" evidence="1">
    <location>
        <begin position="318"/>
        <end position="328"/>
    </location>
</feature>
<evidence type="ECO:0000259" key="3">
    <source>
        <dbReference type="Pfam" id="PF20177"/>
    </source>
</evidence>
<feature type="region of interest" description="Disordered" evidence="1">
    <location>
        <begin position="141"/>
        <end position="353"/>
    </location>
</feature>
<keyword evidence="2" id="KW-1133">Transmembrane helix</keyword>
<feature type="domain" description="DUF6542" evidence="3">
    <location>
        <begin position="14"/>
        <end position="133"/>
    </location>
</feature>
<keyword evidence="5" id="KW-1185">Reference proteome</keyword>
<dbReference type="EMBL" id="BAABFB010000070">
    <property type="protein sequence ID" value="GAA4487952.1"/>
    <property type="molecule type" value="Genomic_DNA"/>
</dbReference>
<keyword evidence="2" id="KW-0812">Transmembrane</keyword>
<accession>A0ABP8PKS4</accession>
<gene>
    <name evidence="4" type="ORF">GCM10023094_47060</name>
</gene>
<proteinExistence type="predicted"/>
<evidence type="ECO:0000256" key="1">
    <source>
        <dbReference type="SAM" id="MobiDB-lite"/>
    </source>
</evidence>
<dbReference type="Proteomes" id="UP001501183">
    <property type="component" value="Unassembled WGS sequence"/>
</dbReference>
<feature type="transmembrane region" description="Helical" evidence="2">
    <location>
        <begin position="42"/>
        <end position="61"/>
    </location>
</feature>
<feature type="compositionally biased region" description="Basic and acidic residues" evidence="1">
    <location>
        <begin position="281"/>
        <end position="293"/>
    </location>
</feature>
<feature type="compositionally biased region" description="Basic and acidic residues" evidence="1">
    <location>
        <begin position="241"/>
        <end position="273"/>
    </location>
</feature>
<dbReference type="InterPro" id="IPR046672">
    <property type="entry name" value="DUF6542"/>
</dbReference>
<evidence type="ECO:0000256" key="2">
    <source>
        <dbReference type="SAM" id="Phobius"/>
    </source>
</evidence>
<feature type="compositionally biased region" description="Basic and acidic residues" evidence="1">
    <location>
        <begin position="144"/>
        <end position="156"/>
    </location>
</feature>
<feature type="compositionally biased region" description="Basic and acidic residues" evidence="1">
    <location>
        <begin position="176"/>
        <end position="187"/>
    </location>
</feature>
<reference evidence="5" key="1">
    <citation type="journal article" date="2019" name="Int. J. Syst. Evol. Microbiol.">
        <title>The Global Catalogue of Microorganisms (GCM) 10K type strain sequencing project: providing services to taxonomists for standard genome sequencing and annotation.</title>
        <authorList>
            <consortium name="The Broad Institute Genomics Platform"/>
            <consortium name="The Broad Institute Genome Sequencing Center for Infectious Disease"/>
            <person name="Wu L."/>
            <person name="Ma J."/>
        </authorList>
    </citation>
    <scope>NUCLEOTIDE SEQUENCE [LARGE SCALE GENOMIC DNA]</scope>
    <source>
        <strain evidence="5">JCM 32206</strain>
    </source>
</reference>
<feature type="transmembrane region" description="Helical" evidence="2">
    <location>
        <begin position="73"/>
        <end position="91"/>
    </location>
</feature>
<evidence type="ECO:0000313" key="4">
    <source>
        <dbReference type="EMBL" id="GAA4487952.1"/>
    </source>
</evidence>
<keyword evidence="2" id="KW-0472">Membrane</keyword>